<dbReference type="InterPro" id="IPR015422">
    <property type="entry name" value="PyrdxlP-dep_Trfase_small"/>
</dbReference>
<evidence type="ECO:0000313" key="8">
    <source>
        <dbReference type="EMBL" id="OGY83045.1"/>
    </source>
</evidence>
<evidence type="ECO:0000256" key="4">
    <source>
        <dbReference type="ARBA" id="ARBA00022679"/>
    </source>
</evidence>
<evidence type="ECO:0000313" key="9">
    <source>
        <dbReference type="Proteomes" id="UP000179164"/>
    </source>
</evidence>
<dbReference type="PANTHER" id="PTHR43586:SF8">
    <property type="entry name" value="CYSTEINE DESULFURASE 1, CHLOROPLASTIC"/>
    <property type="match status" value="1"/>
</dbReference>
<name>A0A1G2B263_9BACT</name>
<dbReference type="InterPro" id="IPR015421">
    <property type="entry name" value="PyrdxlP-dep_Trfase_major"/>
</dbReference>
<protein>
    <recommendedName>
        <fullName evidence="3">cysteine desulfurase</fullName>
        <ecNumber evidence="3">2.8.1.7</ecNumber>
    </recommendedName>
</protein>
<evidence type="ECO:0000256" key="5">
    <source>
        <dbReference type="ARBA" id="ARBA00022898"/>
    </source>
</evidence>
<evidence type="ECO:0000256" key="6">
    <source>
        <dbReference type="ARBA" id="ARBA00050776"/>
    </source>
</evidence>
<dbReference type="STRING" id="1798543.A2898_00610"/>
<evidence type="ECO:0000259" key="7">
    <source>
        <dbReference type="Pfam" id="PF00266"/>
    </source>
</evidence>
<reference evidence="8 9" key="1">
    <citation type="journal article" date="2016" name="Nat. Commun.">
        <title>Thousands of microbial genomes shed light on interconnected biogeochemical processes in an aquifer system.</title>
        <authorList>
            <person name="Anantharaman K."/>
            <person name="Brown C.T."/>
            <person name="Hug L.A."/>
            <person name="Sharon I."/>
            <person name="Castelle C.J."/>
            <person name="Probst A.J."/>
            <person name="Thomas B.C."/>
            <person name="Singh A."/>
            <person name="Wilkins M.J."/>
            <person name="Karaoz U."/>
            <person name="Brodie E.L."/>
            <person name="Williams K.H."/>
            <person name="Hubbard S.S."/>
            <person name="Banfield J.F."/>
        </authorList>
    </citation>
    <scope>NUCLEOTIDE SEQUENCE [LARGE SCALE GENOMIC DNA]</scope>
</reference>
<dbReference type="Gene3D" id="3.90.1150.10">
    <property type="entry name" value="Aspartate Aminotransferase, domain 1"/>
    <property type="match status" value="1"/>
</dbReference>
<dbReference type="InterPro" id="IPR000192">
    <property type="entry name" value="Aminotrans_V_dom"/>
</dbReference>
<comment type="catalytic activity">
    <reaction evidence="6">
        <text>(sulfur carrier)-H + L-cysteine = (sulfur carrier)-SH + L-alanine</text>
        <dbReference type="Rhea" id="RHEA:43892"/>
        <dbReference type="Rhea" id="RHEA-COMP:14737"/>
        <dbReference type="Rhea" id="RHEA-COMP:14739"/>
        <dbReference type="ChEBI" id="CHEBI:29917"/>
        <dbReference type="ChEBI" id="CHEBI:35235"/>
        <dbReference type="ChEBI" id="CHEBI:57972"/>
        <dbReference type="ChEBI" id="CHEBI:64428"/>
        <dbReference type="EC" id="2.8.1.7"/>
    </reaction>
</comment>
<comment type="caution">
    <text evidence="8">The sequence shown here is derived from an EMBL/GenBank/DDBJ whole genome shotgun (WGS) entry which is preliminary data.</text>
</comment>
<dbReference type="AlphaFoldDB" id="A0A1G2B263"/>
<gene>
    <name evidence="8" type="ORF">A2898_00610</name>
</gene>
<keyword evidence="4" id="KW-0808">Transferase</keyword>
<dbReference type="NCBIfam" id="TIGR01979">
    <property type="entry name" value="sufS"/>
    <property type="match status" value="1"/>
</dbReference>
<proteinExistence type="inferred from homology"/>
<evidence type="ECO:0000256" key="2">
    <source>
        <dbReference type="ARBA" id="ARBA00010447"/>
    </source>
</evidence>
<evidence type="ECO:0000256" key="1">
    <source>
        <dbReference type="ARBA" id="ARBA00001933"/>
    </source>
</evidence>
<dbReference type="PANTHER" id="PTHR43586">
    <property type="entry name" value="CYSTEINE DESULFURASE"/>
    <property type="match status" value="1"/>
</dbReference>
<evidence type="ECO:0000256" key="3">
    <source>
        <dbReference type="ARBA" id="ARBA00012239"/>
    </source>
</evidence>
<dbReference type="InterPro" id="IPR010970">
    <property type="entry name" value="Cys_dSase_SufS"/>
</dbReference>
<dbReference type="GO" id="GO:0030170">
    <property type="term" value="F:pyridoxal phosphate binding"/>
    <property type="evidence" value="ECO:0007669"/>
    <property type="project" value="InterPro"/>
</dbReference>
<dbReference type="Pfam" id="PF00266">
    <property type="entry name" value="Aminotran_5"/>
    <property type="match status" value="1"/>
</dbReference>
<comment type="cofactor">
    <cofactor evidence="1">
        <name>pyridoxal 5'-phosphate</name>
        <dbReference type="ChEBI" id="CHEBI:597326"/>
    </cofactor>
</comment>
<keyword evidence="5" id="KW-0663">Pyridoxal phosphate</keyword>
<dbReference type="SUPFAM" id="SSF53383">
    <property type="entry name" value="PLP-dependent transferases"/>
    <property type="match status" value="1"/>
</dbReference>
<sequence length="408" mass="44918">MLDVEKIRKDFPILSRIVHGKPMAYLDSAATSQKPLAMIEATDGYYREYNANVHRGIYVISEEATTAYEAAREKVRGFINASSVEEIIYTRNATESLNLIRFTWGRQYVGKGDVIIVSEMEHHSNMVPWQMLAKEVGAELLYIPINTETGRLDQGAYQKLLERKPKLVGIVHMSNAMGTLNPMKEMTRLAHEAGAVVVIDGCQSTPHMPVDVQDLDADFFAFSGHKMLGPTGIGILYGKKKILESMQPFMGGGDMIKEVTKEGATWNDLPYKFEAGTPNVAGAIGLGAAVDYLNKVGMANIWEHEQEMAKYVLGKLRAIEGVRIVGPKEPVDRGAAISFVLKGAHPHDMASIFDDAGIAIRAGHLCAQPALTAHGVDAVARASFYLYNTKEEADRFLETVLKVKEIFG</sequence>
<dbReference type="EMBL" id="MHKE01000016">
    <property type="protein sequence ID" value="OGY83045.1"/>
    <property type="molecule type" value="Genomic_DNA"/>
</dbReference>
<comment type="similarity">
    <text evidence="2">Belongs to the class-V pyridoxal-phosphate-dependent aminotransferase family. Csd subfamily.</text>
</comment>
<feature type="domain" description="Aminotransferase class V" evidence="7">
    <location>
        <begin position="25"/>
        <end position="396"/>
    </location>
</feature>
<dbReference type="InterPro" id="IPR015424">
    <property type="entry name" value="PyrdxlP-dep_Trfase"/>
</dbReference>
<dbReference type="EC" id="2.8.1.7" evidence="3"/>
<dbReference type="GO" id="GO:0006534">
    <property type="term" value="P:cysteine metabolic process"/>
    <property type="evidence" value="ECO:0007669"/>
    <property type="project" value="InterPro"/>
</dbReference>
<accession>A0A1G2B263</accession>
<dbReference type="GO" id="GO:0031071">
    <property type="term" value="F:cysteine desulfurase activity"/>
    <property type="evidence" value="ECO:0007669"/>
    <property type="project" value="UniProtKB-EC"/>
</dbReference>
<dbReference type="Proteomes" id="UP000179164">
    <property type="component" value="Unassembled WGS sequence"/>
</dbReference>
<dbReference type="CDD" id="cd06453">
    <property type="entry name" value="SufS_like"/>
    <property type="match status" value="1"/>
</dbReference>
<dbReference type="Gene3D" id="3.40.640.10">
    <property type="entry name" value="Type I PLP-dependent aspartate aminotransferase-like (Major domain)"/>
    <property type="match status" value="1"/>
</dbReference>
<organism evidence="8 9">
    <name type="scientific">Candidatus Kerfeldbacteria bacterium RIFCSPLOWO2_01_FULL_48_11</name>
    <dbReference type="NCBI Taxonomy" id="1798543"/>
    <lineage>
        <taxon>Bacteria</taxon>
        <taxon>Candidatus Kerfeldiibacteriota</taxon>
    </lineage>
</organism>